<dbReference type="PaxDb" id="121845-A0A3Q0IQ74"/>
<dbReference type="AlphaFoldDB" id="A0A3Q0IQ74"/>
<proteinExistence type="predicted"/>
<evidence type="ECO:0000313" key="1">
    <source>
        <dbReference type="Proteomes" id="UP000079169"/>
    </source>
</evidence>
<protein>
    <submittedName>
        <fullName evidence="2">Uncharacterized protein LOC103505761</fullName>
    </submittedName>
</protein>
<accession>A0A3Q0IQ74</accession>
<reference evidence="2" key="1">
    <citation type="submission" date="2025-08" db="UniProtKB">
        <authorList>
            <consortium name="RefSeq"/>
        </authorList>
    </citation>
    <scope>IDENTIFICATION</scope>
</reference>
<dbReference type="RefSeq" id="XP_026676818.1">
    <property type="nucleotide sequence ID" value="XM_026821017.1"/>
</dbReference>
<evidence type="ECO:0000313" key="2">
    <source>
        <dbReference type="RefSeq" id="XP_026676818.1"/>
    </source>
</evidence>
<sequence>MHGSSDDRISVYLQRCTGFDHQCRVRYAIVLGDGDRRIDSGVVDDVSDSDGKSYGWHPRVKFHDLVHKGVIRVHLEMHLANTLSEVISSIVLSQSDSTNSSGVIAAPAISQCYDRDKQAWSVKSDCHTETVRLHMVYKDIQNVPRNHLRFVSWTAYLLRYHGKANHVEPIPLPGAPFSHYYAQDASDEGIIMETDVMVKELKEPGCPYLTDKGQLRVQIEWEESYLLFQATYHKYDDVSRLHNTQMRREIQALQAENYSLERQLFSYQKSLAYAHSKGTISDDLTPPDGRGDEEETYFHENAAYSLGDRSISTETDYA</sequence>
<keyword evidence="1" id="KW-1185">Reference proteome</keyword>
<dbReference type="Proteomes" id="UP000079169">
    <property type="component" value="Unplaced"/>
</dbReference>
<name>A0A3Q0IQ74_DIACI</name>
<dbReference type="STRING" id="121845.A0A3Q0IQ74"/>
<organism evidence="1 2">
    <name type="scientific">Diaphorina citri</name>
    <name type="common">Asian citrus psyllid</name>
    <dbReference type="NCBI Taxonomy" id="121845"/>
    <lineage>
        <taxon>Eukaryota</taxon>
        <taxon>Metazoa</taxon>
        <taxon>Ecdysozoa</taxon>
        <taxon>Arthropoda</taxon>
        <taxon>Hexapoda</taxon>
        <taxon>Insecta</taxon>
        <taxon>Pterygota</taxon>
        <taxon>Neoptera</taxon>
        <taxon>Paraneoptera</taxon>
        <taxon>Hemiptera</taxon>
        <taxon>Sternorrhyncha</taxon>
        <taxon>Psylloidea</taxon>
        <taxon>Psyllidae</taxon>
        <taxon>Diaphorininae</taxon>
        <taxon>Diaphorina</taxon>
    </lineage>
</organism>
<gene>
    <name evidence="2" type="primary">LOC103505761</name>
</gene>
<dbReference type="GeneID" id="103505761"/>
<dbReference type="KEGG" id="dci:103505761"/>